<dbReference type="Gene3D" id="3.10.28.10">
    <property type="entry name" value="Homing endonucleases"/>
    <property type="match status" value="2"/>
</dbReference>
<sequence>MGSRETSKNKHTVNLTKQQQAILVGTVLGDGYLQKTGSKNARLRLEHGGRQKEYLLWKGAHFPRFFNGEPAYIERVHPKTKQTYTYWRWQSHSTPELGKWHALFYMGGAKHIPKNLAELLRESMALAVWYMDDGFYDPKQKHSFIYLGRVSREEADTARDAIEKNFSLAPRVYDKKEKGFALFFSVAETRKLHALIREHVHESMHYKLSLTP</sequence>
<protein>
    <submittedName>
        <fullName evidence="2">LAGLIDADG homing endonuclease</fullName>
    </submittedName>
</protein>
<organism evidence="2 3">
    <name type="scientific">Candidatus Kaiserbacteria bacterium GW2011_GWA1_50_28</name>
    <dbReference type="NCBI Taxonomy" id="1618668"/>
    <lineage>
        <taxon>Bacteria</taxon>
        <taxon>Candidatus Kaiseribacteriota</taxon>
    </lineage>
</organism>
<dbReference type="Proteomes" id="UP000034057">
    <property type="component" value="Unassembled WGS sequence"/>
</dbReference>
<keyword evidence="2" id="KW-0255">Endonuclease</keyword>
<dbReference type="GO" id="GO:0004519">
    <property type="term" value="F:endonuclease activity"/>
    <property type="evidence" value="ECO:0007669"/>
    <property type="project" value="UniProtKB-KW"/>
</dbReference>
<dbReference type="InterPro" id="IPR027434">
    <property type="entry name" value="Homing_endonucl"/>
</dbReference>
<accession>A0A0G1YQG8</accession>
<dbReference type="AlphaFoldDB" id="A0A0G1YQG8"/>
<reference evidence="2 3" key="1">
    <citation type="journal article" date="2015" name="Nature">
        <title>rRNA introns, odd ribosomes, and small enigmatic genomes across a large radiation of phyla.</title>
        <authorList>
            <person name="Brown C.T."/>
            <person name="Hug L.A."/>
            <person name="Thomas B.C."/>
            <person name="Sharon I."/>
            <person name="Castelle C.J."/>
            <person name="Singh A."/>
            <person name="Wilkins M.J."/>
            <person name="Williams K.H."/>
            <person name="Banfield J.F."/>
        </authorList>
    </citation>
    <scope>NUCLEOTIDE SEQUENCE [LARGE SCALE GENOMIC DNA]</scope>
</reference>
<comment type="caution">
    <text evidence="2">The sequence shown here is derived from an EMBL/GenBank/DDBJ whole genome shotgun (WGS) entry which is preliminary data.</text>
</comment>
<dbReference type="EMBL" id="LCQO01000041">
    <property type="protein sequence ID" value="KKW17242.1"/>
    <property type="molecule type" value="Genomic_DNA"/>
</dbReference>
<evidence type="ECO:0000313" key="2">
    <source>
        <dbReference type="EMBL" id="KKW17242.1"/>
    </source>
</evidence>
<feature type="domain" description="Homing endonuclease LAGLIDADG" evidence="1">
    <location>
        <begin position="21"/>
        <end position="192"/>
    </location>
</feature>
<dbReference type="InterPro" id="IPR004860">
    <property type="entry name" value="LAGLIDADG_dom"/>
</dbReference>
<gene>
    <name evidence="2" type="ORF">UY59_C0041G0004</name>
</gene>
<name>A0A0G1YQG8_9BACT</name>
<keyword evidence="2" id="KW-0378">Hydrolase</keyword>
<proteinExistence type="predicted"/>
<evidence type="ECO:0000313" key="3">
    <source>
        <dbReference type="Proteomes" id="UP000034057"/>
    </source>
</evidence>
<keyword evidence="2" id="KW-0540">Nuclease</keyword>
<dbReference type="SUPFAM" id="SSF55608">
    <property type="entry name" value="Homing endonucleases"/>
    <property type="match status" value="1"/>
</dbReference>
<evidence type="ECO:0000259" key="1">
    <source>
        <dbReference type="Pfam" id="PF03161"/>
    </source>
</evidence>
<dbReference type="Pfam" id="PF03161">
    <property type="entry name" value="LAGLIDADG_2"/>
    <property type="match status" value="1"/>
</dbReference>